<evidence type="ECO:0000313" key="2">
    <source>
        <dbReference type="EnsemblPlants" id="MELO3C027766.2.1"/>
    </source>
</evidence>
<dbReference type="EnsemblPlants" id="MELO3C027766.2.1">
    <property type="protein sequence ID" value="MELO3C027766.2.1"/>
    <property type="gene ID" value="MELO3C027766.2"/>
</dbReference>
<name>A0A9I9E2N4_CUCME</name>
<evidence type="ECO:0000256" key="1">
    <source>
        <dbReference type="SAM" id="MobiDB-lite"/>
    </source>
</evidence>
<dbReference type="Gramene" id="MELO3C027766.2.1">
    <property type="protein sequence ID" value="MELO3C027766.2.1"/>
    <property type="gene ID" value="MELO3C027766.2"/>
</dbReference>
<accession>A0A9I9E2N4</accession>
<sequence length="51" mass="5591">MAATALPSVFYRRRKQEMRTERLPAESASTFVDGGGEEEMVGGVGCGRDKR</sequence>
<protein>
    <submittedName>
        <fullName evidence="2">Uncharacterized protein</fullName>
    </submittedName>
</protein>
<feature type="compositionally biased region" description="Gly residues" evidence="1">
    <location>
        <begin position="42"/>
        <end position="51"/>
    </location>
</feature>
<organism evidence="2">
    <name type="scientific">Cucumis melo</name>
    <name type="common">Muskmelon</name>
    <dbReference type="NCBI Taxonomy" id="3656"/>
    <lineage>
        <taxon>Eukaryota</taxon>
        <taxon>Viridiplantae</taxon>
        <taxon>Streptophyta</taxon>
        <taxon>Embryophyta</taxon>
        <taxon>Tracheophyta</taxon>
        <taxon>Spermatophyta</taxon>
        <taxon>Magnoliopsida</taxon>
        <taxon>eudicotyledons</taxon>
        <taxon>Gunneridae</taxon>
        <taxon>Pentapetalae</taxon>
        <taxon>rosids</taxon>
        <taxon>fabids</taxon>
        <taxon>Cucurbitales</taxon>
        <taxon>Cucurbitaceae</taxon>
        <taxon>Benincaseae</taxon>
        <taxon>Cucumis</taxon>
    </lineage>
</organism>
<dbReference type="AlphaFoldDB" id="A0A9I9E2N4"/>
<feature type="region of interest" description="Disordered" evidence="1">
    <location>
        <begin position="18"/>
        <end position="51"/>
    </location>
</feature>
<reference evidence="2" key="1">
    <citation type="submission" date="2023-03" db="UniProtKB">
        <authorList>
            <consortium name="EnsemblPlants"/>
        </authorList>
    </citation>
    <scope>IDENTIFICATION</scope>
</reference>
<proteinExistence type="predicted"/>